<dbReference type="SUPFAM" id="SSF53850">
    <property type="entry name" value="Periplasmic binding protein-like II"/>
    <property type="match status" value="1"/>
</dbReference>
<comment type="similarity">
    <text evidence="2">Belongs to the bacterial solute-binding protein SsuA/TauA family.</text>
</comment>
<dbReference type="RefSeq" id="WP_132031984.1">
    <property type="nucleotide sequence ID" value="NZ_SMAI01000007.1"/>
</dbReference>
<dbReference type="AlphaFoldDB" id="A0A4R3LV19"/>
<keyword evidence="3 4" id="KW-0732">Signal</keyword>
<protein>
    <submittedName>
        <fullName evidence="6">NitT/TauT family transport system substrate-binding protein</fullName>
    </submittedName>
</protein>
<comment type="subcellular location">
    <subcellularLocation>
        <location evidence="1">Periplasm</location>
    </subcellularLocation>
</comment>
<evidence type="ECO:0000313" key="7">
    <source>
        <dbReference type="Proteomes" id="UP000294664"/>
    </source>
</evidence>
<dbReference type="SMART" id="SM00062">
    <property type="entry name" value="PBPb"/>
    <property type="match status" value="1"/>
</dbReference>
<evidence type="ECO:0000256" key="3">
    <source>
        <dbReference type="ARBA" id="ARBA00022729"/>
    </source>
</evidence>
<dbReference type="OrthoDB" id="9134331at2"/>
<organism evidence="6 7">
    <name type="scientific">Aquabacter spiritensis</name>
    <dbReference type="NCBI Taxonomy" id="933073"/>
    <lineage>
        <taxon>Bacteria</taxon>
        <taxon>Pseudomonadati</taxon>
        <taxon>Pseudomonadota</taxon>
        <taxon>Alphaproteobacteria</taxon>
        <taxon>Hyphomicrobiales</taxon>
        <taxon>Xanthobacteraceae</taxon>
        <taxon>Aquabacter</taxon>
    </lineage>
</organism>
<dbReference type="PANTHER" id="PTHR30024">
    <property type="entry name" value="ALIPHATIC SULFONATES-BINDING PROTEIN-RELATED"/>
    <property type="match status" value="1"/>
</dbReference>
<keyword evidence="7" id="KW-1185">Reference proteome</keyword>
<evidence type="ECO:0000313" key="6">
    <source>
        <dbReference type="EMBL" id="TCT04384.1"/>
    </source>
</evidence>
<dbReference type="PANTHER" id="PTHR30024:SF47">
    <property type="entry name" value="TAURINE-BINDING PERIPLASMIC PROTEIN"/>
    <property type="match status" value="1"/>
</dbReference>
<dbReference type="EMBL" id="SMAI01000007">
    <property type="protein sequence ID" value="TCT04384.1"/>
    <property type="molecule type" value="Genomic_DNA"/>
</dbReference>
<evidence type="ECO:0000256" key="1">
    <source>
        <dbReference type="ARBA" id="ARBA00004418"/>
    </source>
</evidence>
<accession>A0A4R3LV19</accession>
<dbReference type="Gene3D" id="3.40.190.10">
    <property type="entry name" value="Periplasmic binding protein-like II"/>
    <property type="match status" value="2"/>
</dbReference>
<evidence type="ECO:0000256" key="2">
    <source>
        <dbReference type="ARBA" id="ARBA00010742"/>
    </source>
</evidence>
<comment type="caution">
    <text evidence="6">The sequence shown here is derived from an EMBL/GenBank/DDBJ whole genome shotgun (WGS) entry which is preliminary data.</text>
</comment>
<feature type="signal peptide" evidence="4">
    <location>
        <begin position="1"/>
        <end position="22"/>
    </location>
</feature>
<evidence type="ECO:0000256" key="4">
    <source>
        <dbReference type="SAM" id="SignalP"/>
    </source>
</evidence>
<evidence type="ECO:0000259" key="5">
    <source>
        <dbReference type="SMART" id="SM00062"/>
    </source>
</evidence>
<dbReference type="GO" id="GO:0042918">
    <property type="term" value="P:alkanesulfonate transmembrane transport"/>
    <property type="evidence" value="ECO:0007669"/>
    <property type="project" value="TreeGrafter"/>
</dbReference>
<feature type="domain" description="Solute-binding protein family 3/N-terminal" evidence="5">
    <location>
        <begin position="24"/>
        <end position="250"/>
    </location>
</feature>
<reference evidence="6 7" key="1">
    <citation type="submission" date="2019-03" db="EMBL/GenBank/DDBJ databases">
        <title>Genomic Encyclopedia of Type Strains, Phase IV (KMG-IV): sequencing the most valuable type-strain genomes for metagenomic binning, comparative biology and taxonomic classification.</title>
        <authorList>
            <person name="Goeker M."/>
        </authorList>
    </citation>
    <scope>NUCLEOTIDE SEQUENCE [LARGE SCALE GENOMIC DNA]</scope>
    <source>
        <strain evidence="6 7">DSM 9035</strain>
    </source>
</reference>
<gene>
    <name evidence="6" type="ORF">EDC64_107202</name>
</gene>
<dbReference type="Pfam" id="PF12974">
    <property type="entry name" value="Phosphonate-bd"/>
    <property type="match status" value="1"/>
</dbReference>
<dbReference type="Proteomes" id="UP000294664">
    <property type="component" value="Unassembled WGS sequence"/>
</dbReference>
<sequence length="330" mass="35299">MHRIKALAAAVAIILAPGFAAAQEVRVGYWASGVSAGLGFVLEDGKFLEKEGLKPSWVQFTKLAEVNRALISKSIDIAVAGGTVPSLRLGAEGVPAKIIASDIVADANFVVPEDSPIKTLADLKGKRIGSTPPGSTAYALVATILKRNYGMTDKDFQQVPSGEAQLLTFMQRGEIQAALMRTITLRQLGPAAKVRVIGTVPQEWKKLIKADSPPVLGVAVVDSAFNEKNPEVTVKFMLALMKAVKWGAAHQADVAAILKTRLNMNDAEATAYASAWTSNYFASLEEADIQSLLQMAEVFKAEDNFPGTVTRDVFLPEPYQKAKALMGSAK</sequence>
<feature type="chain" id="PRO_5020432934" evidence="4">
    <location>
        <begin position="23"/>
        <end position="330"/>
    </location>
</feature>
<proteinExistence type="inferred from homology"/>
<dbReference type="GO" id="GO:0042597">
    <property type="term" value="C:periplasmic space"/>
    <property type="evidence" value="ECO:0007669"/>
    <property type="project" value="UniProtKB-SubCell"/>
</dbReference>
<name>A0A4R3LV19_9HYPH</name>
<dbReference type="InterPro" id="IPR001638">
    <property type="entry name" value="Solute-binding_3/MltF_N"/>
</dbReference>